<feature type="compositionally biased region" description="Basic and acidic residues" evidence="1">
    <location>
        <begin position="141"/>
        <end position="150"/>
    </location>
</feature>
<sequence>MEPSDLESLSAPMSCTKPSGISGRSCRIIFSGLKLASDIGMPPREVPFCLYVPPRSLVQGLKIHRTQPPLSETLSPKQTLTWNSPWVLEAEKTYGPESGAELGAMARTVPPGSDPQNHPQIVAHSTWQYDPVCHKGSRSSEAVHRRDAPEAHPQQQSISGWRAEGAGKH</sequence>
<dbReference type="AlphaFoldDB" id="A0AAE1Y7Z7"/>
<dbReference type="EMBL" id="JACGWO010000006">
    <property type="protein sequence ID" value="KAK4424876.1"/>
    <property type="molecule type" value="Genomic_DNA"/>
</dbReference>
<gene>
    <name evidence="2" type="ORF">Salat_1681200</name>
</gene>
<evidence type="ECO:0000256" key="1">
    <source>
        <dbReference type="SAM" id="MobiDB-lite"/>
    </source>
</evidence>
<name>A0AAE1Y7Z7_9LAMI</name>
<protein>
    <submittedName>
        <fullName evidence="2">Uncharacterized protein</fullName>
    </submittedName>
</protein>
<evidence type="ECO:0000313" key="3">
    <source>
        <dbReference type="Proteomes" id="UP001293254"/>
    </source>
</evidence>
<reference evidence="2" key="1">
    <citation type="submission" date="2020-06" db="EMBL/GenBank/DDBJ databases">
        <authorList>
            <person name="Li T."/>
            <person name="Hu X."/>
            <person name="Zhang T."/>
            <person name="Song X."/>
            <person name="Zhang H."/>
            <person name="Dai N."/>
            <person name="Sheng W."/>
            <person name="Hou X."/>
            <person name="Wei L."/>
        </authorList>
    </citation>
    <scope>NUCLEOTIDE SEQUENCE</scope>
    <source>
        <strain evidence="2">3651</strain>
        <tissue evidence="2">Leaf</tissue>
    </source>
</reference>
<comment type="caution">
    <text evidence="2">The sequence shown here is derived from an EMBL/GenBank/DDBJ whole genome shotgun (WGS) entry which is preliminary data.</text>
</comment>
<evidence type="ECO:0000313" key="2">
    <source>
        <dbReference type="EMBL" id="KAK4424876.1"/>
    </source>
</evidence>
<feature type="region of interest" description="Disordered" evidence="1">
    <location>
        <begin position="1"/>
        <end position="20"/>
    </location>
</feature>
<keyword evidence="3" id="KW-1185">Reference proteome</keyword>
<feature type="region of interest" description="Disordered" evidence="1">
    <location>
        <begin position="133"/>
        <end position="169"/>
    </location>
</feature>
<dbReference type="Proteomes" id="UP001293254">
    <property type="component" value="Unassembled WGS sequence"/>
</dbReference>
<accession>A0AAE1Y7Z7</accession>
<reference evidence="2" key="2">
    <citation type="journal article" date="2024" name="Plant">
        <title>Genomic evolution and insights into agronomic trait innovations of Sesamum species.</title>
        <authorList>
            <person name="Miao H."/>
            <person name="Wang L."/>
            <person name="Qu L."/>
            <person name="Liu H."/>
            <person name="Sun Y."/>
            <person name="Le M."/>
            <person name="Wang Q."/>
            <person name="Wei S."/>
            <person name="Zheng Y."/>
            <person name="Lin W."/>
            <person name="Duan Y."/>
            <person name="Cao H."/>
            <person name="Xiong S."/>
            <person name="Wang X."/>
            <person name="Wei L."/>
            <person name="Li C."/>
            <person name="Ma Q."/>
            <person name="Ju M."/>
            <person name="Zhao R."/>
            <person name="Li G."/>
            <person name="Mu C."/>
            <person name="Tian Q."/>
            <person name="Mei H."/>
            <person name="Zhang T."/>
            <person name="Gao T."/>
            <person name="Zhang H."/>
        </authorList>
    </citation>
    <scope>NUCLEOTIDE SEQUENCE</scope>
    <source>
        <strain evidence="2">3651</strain>
    </source>
</reference>
<organism evidence="2 3">
    <name type="scientific">Sesamum alatum</name>
    <dbReference type="NCBI Taxonomy" id="300844"/>
    <lineage>
        <taxon>Eukaryota</taxon>
        <taxon>Viridiplantae</taxon>
        <taxon>Streptophyta</taxon>
        <taxon>Embryophyta</taxon>
        <taxon>Tracheophyta</taxon>
        <taxon>Spermatophyta</taxon>
        <taxon>Magnoliopsida</taxon>
        <taxon>eudicotyledons</taxon>
        <taxon>Gunneridae</taxon>
        <taxon>Pentapetalae</taxon>
        <taxon>asterids</taxon>
        <taxon>lamiids</taxon>
        <taxon>Lamiales</taxon>
        <taxon>Pedaliaceae</taxon>
        <taxon>Sesamum</taxon>
    </lineage>
</organism>
<proteinExistence type="predicted"/>